<evidence type="ECO:0000256" key="2">
    <source>
        <dbReference type="ARBA" id="ARBA00022741"/>
    </source>
</evidence>
<dbReference type="GO" id="GO:0006772">
    <property type="term" value="P:thiamine metabolic process"/>
    <property type="evidence" value="ECO:0007669"/>
    <property type="project" value="UniProtKB-UniRule"/>
</dbReference>
<dbReference type="NCBIfam" id="TIGR01378">
    <property type="entry name" value="thi_PPkinase"/>
    <property type="match status" value="1"/>
</dbReference>
<dbReference type="GO" id="GO:0004788">
    <property type="term" value="F:thiamine diphosphokinase activity"/>
    <property type="evidence" value="ECO:0007669"/>
    <property type="project" value="UniProtKB-UniRule"/>
</dbReference>
<dbReference type="InterPro" id="IPR036759">
    <property type="entry name" value="TPK_catalytic_sf"/>
</dbReference>
<feature type="domain" description="Thiamin pyrophosphokinase thiamin-binding" evidence="6">
    <location>
        <begin position="142"/>
        <end position="208"/>
    </location>
</feature>
<dbReference type="SUPFAM" id="SSF63862">
    <property type="entry name" value="Thiamin pyrophosphokinase, substrate-binding domain"/>
    <property type="match status" value="1"/>
</dbReference>
<reference evidence="7 8" key="1">
    <citation type="submission" date="2019-11" db="EMBL/GenBank/DDBJ databases">
        <authorList>
            <person name="Li X."/>
        </authorList>
    </citation>
    <scope>NUCLEOTIDE SEQUENCE [LARGE SCALE GENOMIC DNA]</scope>
    <source>
        <strain evidence="7 8">L9</strain>
    </source>
</reference>
<protein>
    <recommendedName>
        <fullName evidence="5">Thiamine diphosphokinase</fullName>
        <ecNumber evidence="5">2.7.6.2</ecNumber>
    </recommendedName>
</protein>
<dbReference type="GO" id="GO:0016301">
    <property type="term" value="F:kinase activity"/>
    <property type="evidence" value="ECO:0007669"/>
    <property type="project" value="UniProtKB-KW"/>
</dbReference>
<evidence type="ECO:0000256" key="3">
    <source>
        <dbReference type="ARBA" id="ARBA00022777"/>
    </source>
</evidence>
<dbReference type="Proteomes" id="UP000469125">
    <property type="component" value="Unassembled WGS sequence"/>
</dbReference>
<gene>
    <name evidence="7" type="ORF">GMD78_14010</name>
</gene>
<dbReference type="Gene3D" id="3.40.50.10240">
    <property type="entry name" value="Thiamin pyrophosphokinase, catalytic domain"/>
    <property type="match status" value="1"/>
</dbReference>
<dbReference type="RefSeq" id="WP_155669447.1">
    <property type="nucleotide sequence ID" value="NZ_WOCA01000012.1"/>
</dbReference>
<keyword evidence="4" id="KW-0067">ATP-binding</keyword>
<keyword evidence="1 7" id="KW-0808">Transferase</keyword>
<dbReference type="PANTHER" id="PTHR41299:SF1">
    <property type="entry name" value="THIAMINE PYROPHOSPHOKINASE"/>
    <property type="match status" value="1"/>
</dbReference>
<dbReference type="GO" id="GO:0030975">
    <property type="term" value="F:thiamine binding"/>
    <property type="evidence" value="ECO:0007669"/>
    <property type="project" value="InterPro"/>
</dbReference>
<dbReference type="InterPro" id="IPR036371">
    <property type="entry name" value="TPK_B1-bd_sf"/>
</dbReference>
<dbReference type="SMART" id="SM00983">
    <property type="entry name" value="TPK_B1_binding"/>
    <property type="match status" value="1"/>
</dbReference>
<dbReference type="GO" id="GO:0005524">
    <property type="term" value="F:ATP binding"/>
    <property type="evidence" value="ECO:0007669"/>
    <property type="project" value="UniProtKB-KW"/>
</dbReference>
<dbReference type="Pfam" id="PF04265">
    <property type="entry name" value="TPK_B1_binding"/>
    <property type="match status" value="1"/>
</dbReference>
<sequence>MTIVGIVGSGPTDILPKFVEYQSKVDYWIGADRGAYTLLENNINIDFAIGDFDSITMDEKEKIRRAASNFKEFTAEKDETDIELALLQAYELKPTKIMLFAVTGGRLDHTLANIQLLMSIKNRKIDAVIIDQQNQVELTLPGKYVVEKDDEYPNISFLPITDRVKGLTLTGFYYPLTDETIFFGSTRCISNKLLLNNGTFSYSEGILLFIKSRDLT</sequence>
<accession>A0A6N8FPQ9</accession>
<dbReference type="Pfam" id="PF04263">
    <property type="entry name" value="TPK_catalytic"/>
    <property type="match status" value="1"/>
</dbReference>
<dbReference type="SUPFAM" id="SSF63999">
    <property type="entry name" value="Thiamin pyrophosphokinase, catalytic domain"/>
    <property type="match status" value="1"/>
</dbReference>
<dbReference type="EC" id="2.7.6.2" evidence="5"/>
<dbReference type="InterPro" id="IPR053149">
    <property type="entry name" value="TPK"/>
</dbReference>
<comment type="caution">
    <text evidence="7">The sequence shown here is derived from an EMBL/GenBank/DDBJ whole genome shotgun (WGS) entry which is preliminary data.</text>
</comment>
<evidence type="ECO:0000259" key="6">
    <source>
        <dbReference type="SMART" id="SM00983"/>
    </source>
</evidence>
<organism evidence="7 8">
    <name type="scientific">Ornithinibacillus caprae</name>
    <dbReference type="NCBI Taxonomy" id="2678566"/>
    <lineage>
        <taxon>Bacteria</taxon>
        <taxon>Bacillati</taxon>
        <taxon>Bacillota</taxon>
        <taxon>Bacilli</taxon>
        <taxon>Bacillales</taxon>
        <taxon>Bacillaceae</taxon>
        <taxon>Ornithinibacillus</taxon>
    </lineage>
</organism>
<keyword evidence="2" id="KW-0547">Nucleotide-binding</keyword>
<evidence type="ECO:0000256" key="1">
    <source>
        <dbReference type="ARBA" id="ARBA00022679"/>
    </source>
</evidence>
<dbReference type="PANTHER" id="PTHR41299">
    <property type="entry name" value="THIAMINE PYROPHOSPHOKINASE"/>
    <property type="match status" value="1"/>
</dbReference>
<proteinExistence type="predicted"/>
<dbReference type="EMBL" id="WOCA01000012">
    <property type="protein sequence ID" value="MUK89478.1"/>
    <property type="molecule type" value="Genomic_DNA"/>
</dbReference>
<dbReference type="CDD" id="cd07995">
    <property type="entry name" value="TPK"/>
    <property type="match status" value="1"/>
</dbReference>
<evidence type="ECO:0000313" key="7">
    <source>
        <dbReference type="EMBL" id="MUK89478.1"/>
    </source>
</evidence>
<dbReference type="InterPro" id="IPR007371">
    <property type="entry name" value="TPK_catalytic"/>
</dbReference>
<dbReference type="GO" id="GO:0009229">
    <property type="term" value="P:thiamine diphosphate biosynthetic process"/>
    <property type="evidence" value="ECO:0007669"/>
    <property type="project" value="InterPro"/>
</dbReference>
<dbReference type="InterPro" id="IPR006282">
    <property type="entry name" value="Thi_PPkinase"/>
</dbReference>
<evidence type="ECO:0000256" key="4">
    <source>
        <dbReference type="ARBA" id="ARBA00022840"/>
    </source>
</evidence>
<keyword evidence="3 7" id="KW-0418">Kinase</keyword>
<dbReference type="InterPro" id="IPR007373">
    <property type="entry name" value="Thiamin_PyroPKinase_B1-bd"/>
</dbReference>
<evidence type="ECO:0000256" key="5">
    <source>
        <dbReference type="NCBIfam" id="TIGR01378"/>
    </source>
</evidence>
<dbReference type="AlphaFoldDB" id="A0A6N8FPQ9"/>
<keyword evidence="8" id="KW-1185">Reference proteome</keyword>
<evidence type="ECO:0000313" key="8">
    <source>
        <dbReference type="Proteomes" id="UP000469125"/>
    </source>
</evidence>
<name>A0A6N8FPQ9_9BACI</name>